<organism evidence="2 3">
    <name type="scientific">Aliikangiella marina</name>
    <dbReference type="NCBI Taxonomy" id="1712262"/>
    <lineage>
        <taxon>Bacteria</taxon>
        <taxon>Pseudomonadati</taxon>
        <taxon>Pseudomonadota</taxon>
        <taxon>Gammaproteobacteria</taxon>
        <taxon>Oceanospirillales</taxon>
        <taxon>Pleioneaceae</taxon>
        <taxon>Aliikangiella</taxon>
    </lineage>
</organism>
<sequence>MNIDQRIKQELESEAESIDEILNDKQGLFDLVAGSFKAGLGPWVVVINIIILVVTGLMVWSGYEFFTAEQMQDQVFWGVCLVIAAMAQIAMKQWVWLEMYRGSLLREIKRVEIAVAKLSSKVNSQNE</sequence>
<reference evidence="2 3" key="1">
    <citation type="submission" date="2019-06" db="EMBL/GenBank/DDBJ databases">
        <title>Draft genome of Aliikangiella marina GYP-15.</title>
        <authorList>
            <person name="Wang G."/>
        </authorList>
    </citation>
    <scope>NUCLEOTIDE SEQUENCE [LARGE SCALE GENOMIC DNA]</scope>
    <source>
        <strain evidence="2 3">GYP-15</strain>
    </source>
</reference>
<keyword evidence="1" id="KW-0472">Membrane</keyword>
<keyword evidence="3" id="KW-1185">Reference proteome</keyword>
<evidence type="ECO:0000313" key="3">
    <source>
        <dbReference type="Proteomes" id="UP000317839"/>
    </source>
</evidence>
<comment type="caution">
    <text evidence="2">The sequence shown here is derived from an EMBL/GenBank/DDBJ whole genome shotgun (WGS) entry which is preliminary data.</text>
</comment>
<dbReference type="OrthoDB" id="6197105at2"/>
<gene>
    <name evidence="2" type="ORF">FLL45_18540</name>
</gene>
<evidence type="ECO:0000256" key="1">
    <source>
        <dbReference type="SAM" id="Phobius"/>
    </source>
</evidence>
<dbReference type="RefSeq" id="WP_142943548.1">
    <property type="nucleotide sequence ID" value="NZ_VIKR01000005.1"/>
</dbReference>
<name>A0A545T4X5_9GAMM</name>
<keyword evidence="1" id="KW-1133">Transmembrane helix</keyword>
<accession>A0A545T4X5</accession>
<dbReference type="AlphaFoldDB" id="A0A545T4X5"/>
<dbReference type="InterPro" id="IPR046659">
    <property type="entry name" value="DUF6768"/>
</dbReference>
<feature type="transmembrane region" description="Helical" evidence="1">
    <location>
        <begin position="43"/>
        <end position="63"/>
    </location>
</feature>
<proteinExistence type="predicted"/>
<dbReference type="Pfam" id="PF20556">
    <property type="entry name" value="DUF6768"/>
    <property type="match status" value="1"/>
</dbReference>
<dbReference type="EMBL" id="VIKR01000005">
    <property type="protein sequence ID" value="TQV72218.1"/>
    <property type="molecule type" value="Genomic_DNA"/>
</dbReference>
<protein>
    <submittedName>
        <fullName evidence="2">Uncharacterized protein</fullName>
    </submittedName>
</protein>
<keyword evidence="1" id="KW-0812">Transmembrane</keyword>
<evidence type="ECO:0000313" key="2">
    <source>
        <dbReference type="EMBL" id="TQV72218.1"/>
    </source>
</evidence>
<feature type="transmembrane region" description="Helical" evidence="1">
    <location>
        <begin position="75"/>
        <end position="97"/>
    </location>
</feature>
<dbReference type="Proteomes" id="UP000317839">
    <property type="component" value="Unassembled WGS sequence"/>
</dbReference>